<evidence type="ECO:0000259" key="1">
    <source>
        <dbReference type="Pfam" id="PF13625"/>
    </source>
</evidence>
<gene>
    <name evidence="2" type="ORF">D9V32_03135</name>
</gene>
<organism evidence="2 3">
    <name type="scientific">Mycetocola tolaasinivorans</name>
    <dbReference type="NCBI Taxonomy" id="76635"/>
    <lineage>
        <taxon>Bacteria</taxon>
        <taxon>Bacillati</taxon>
        <taxon>Actinomycetota</taxon>
        <taxon>Actinomycetes</taxon>
        <taxon>Micrococcales</taxon>
        <taxon>Microbacteriaceae</taxon>
        <taxon>Mycetocola</taxon>
    </lineage>
</organism>
<evidence type="ECO:0000313" key="3">
    <source>
        <dbReference type="Proteomes" id="UP000272503"/>
    </source>
</evidence>
<dbReference type="Pfam" id="PF13625">
    <property type="entry name" value="Helicase_C_3"/>
    <property type="match status" value="1"/>
</dbReference>
<dbReference type="InterPro" id="IPR032830">
    <property type="entry name" value="XPB/Ssl2_N"/>
</dbReference>
<dbReference type="OrthoDB" id="3415124at2"/>
<dbReference type="Proteomes" id="UP000272503">
    <property type="component" value="Unassembled WGS sequence"/>
</dbReference>
<name>A0A3L7AAG5_9MICO</name>
<evidence type="ECO:0000313" key="2">
    <source>
        <dbReference type="EMBL" id="RLP77456.1"/>
    </source>
</evidence>
<dbReference type="AlphaFoldDB" id="A0A3L7AAG5"/>
<sequence>MQPRVADLRVLADALSVLSHSELDALLRARQVSPTARLIDFFDLAELLLSEDSLRTALAPLDRTRISALTDPTVSDPTEFSAELARRALLVEVDGRVTHLESVTTLAREISALAPSPATGPAPGGHPAPMGRLARGERALSELLIGLGDTPARELIRGGLAQPELRRLGTELGLEPEAVPAIVTLARDAGLIARTIEGWVPTDHGEHWLGLGTATRWVRLATAWADGFPPGLERIITAEAPLGDQLAAGYPAATDALSEAFTERRVSGELLGLLDGDYLTDPARLLLTDPDLLEESVTAAFPAPITGVYLQHDLSIILPGTLAPHIERTLRGFADLEARAEASTYRLSDASIIRGLSAGTTGEEILSFLTDISLTGIPQPVRYLVSRGSERFGSLVIRPHDGQTILRVTEPPLLDQMLVDRNLSALALRRDDIQTAHSRFDPDVVFWALTDARYPVVAHTISGEVRRPRRRVAPVPVPAEVDYHPLIEVLTSSAREAPTDTDAAWMTRRLSSALRAKESLQVTVTVPGRGDFTFTLEPTGISGGRLRGLDKAADTERTFPISSITAVAEL</sequence>
<feature type="domain" description="Helicase XPB/Ssl2 N-terminal" evidence="1">
    <location>
        <begin position="309"/>
        <end position="430"/>
    </location>
</feature>
<proteinExistence type="predicted"/>
<reference evidence="2 3" key="1">
    <citation type="submission" date="2018-10" db="EMBL/GenBank/DDBJ databases">
        <authorList>
            <person name="Li J."/>
        </authorList>
    </citation>
    <scope>NUCLEOTIDE SEQUENCE [LARGE SCALE GENOMIC DNA]</scope>
    <source>
        <strain evidence="2 3">IF 016277</strain>
    </source>
</reference>
<dbReference type="RefSeq" id="WP_121647439.1">
    <property type="nucleotide sequence ID" value="NZ_RCUX01000002.1"/>
</dbReference>
<comment type="caution">
    <text evidence="2">The sequence shown here is derived from an EMBL/GenBank/DDBJ whole genome shotgun (WGS) entry which is preliminary data.</text>
</comment>
<dbReference type="EMBL" id="RCUX01000002">
    <property type="protein sequence ID" value="RLP77456.1"/>
    <property type="molecule type" value="Genomic_DNA"/>
</dbReference>
<protein>
    <recommendedName>
        <fullName evidence="1">Helicase XPB/Ssl2 N-terminal domain-containing protein</fullName>
    </recommendedName>
</protein>
<keyword evidence="3" id="KW-1185">Reference proteome</keyword>
<accession>A0A3L7AAG5</accession>